<dbReference type="Pfam" id="PF00589">
    <property type="entry name" value="Phage_integrase"/>
    <property type="match status" value="1"/>
</dbReference>
<dbReference type="GO" id="GO:0015074">
    <property type="term" value="P:DNA integration"/>
    <property type="evidence" value="ECO:0007669"/>
    <property type="project" value="UniProtKB-KW"/>
</dbReference>
<dbReference type="InterPro" id="IPR013762">
    <property type="entry name" value="Integrase-like_cat_sf"/>
</dbReference>
<dbReference type="InterPro" id="IPR010998">
    <property type="entry name" value="Integrase_recombinase_N"/>
</dbReference>
<dbReference type="GO" id="GO:0006310">
    <property type="term" value="P:DNA recombination"/>
    <property type="evidence" value="ECO:0007669"/>
    <property type="project" value="UniProtKB-KW"/>
</dbReference>
<dbReference type="Pfam" id="PF22022">
    <property type="entry name" value="Phage_int_M"/>
    <property type="match status" value="1"/>
</dbReference>
<protein>
    <submittedName>
        <fullName evidence="6">Site-specific recombinase XerD</fullName>
    </submittedName>
</protein>
<organism evidence="6 7">
    <name type="scientific">Eubacterium aggregans</name>
    <dbReference type="NCBI Taxonomy" id="81409"/>
    <lineage>
        <taxon>Bacteria</taxon>
        <taxon>Bacillati</taxon>
        <taxon>Bacillota</taxon>
        <taxon>Clostridia</taxon>
        <taxon>Eubacteriales</taxon>
        <taxon>Eubacteriaceae</taxon>
        <taxon>Eubacterium</taxon>
    </lineage>
</organism>
<evidence type="ECO:0000256" key="3">
    <source>
        <dbReference type="ARBA" id="ARBA00023125"/>
    </source>
</evidence>
<accession>A0A1H3Y089</accession>
<dbReference type="EMBL" id="FNRK01000003">
    <property type="protein sequence ID" value="SEA04930.1"/>
    <property type="molecule type" value="Genomic_DNA"/>
</dbReference>
<evidence type="ECO:0000256" key="1">
    <source>
        <dbReference type="ARBA" id="ARBA00008857"/>
    </source>
</evidence>
<dbReference type="CDD" id="cd01189">
    <property type="entry name" value="INT_ICEBs1_C_like"/>
    <property type="match status" value="1"/>
</dbReference>
<keyword evidence="3" id="KW-0238">DNA-binding</keyword>
<dbReference type="RefSeq" id="WP_176966586.1">
    <property type="nucleotide sequence ID" value="NZ_FNRK01000003.1"/>
</dbReference>
<dbReference type="PROSITE" id="PS51898">
    <property type="entry name" value="TYR_RECOMBINASE"/>
    <property type="match status" value="1"/>
</dbReference>
<dbReference type="InterPro" id="IPR002104">
    <property type="entry name" value="Integrase_catalytic"/>
</dbReference>
<dbReference type="InterPro" id="IPR011010">
    <property type="entry name" value="DNA_brk_join_enz"/>
</dbReference>
<dbReference type="STRING" id="81409.SAMN04515656_1034"/>
<reference evidence="6 7" key="1">
    <citation type="submission" date="2016-10" db="EMBL/GenBank/DDBJ databases">
        <authorList>
            <person name="de Groot N.N."/>
        </authorList>
    </citation>
    <scope>NUCLEOTIDE SEQUENCE [LARGE SCALE GENOMIC DNA]</scope>
    <source>
        <strain evidence="6 7">SR12</strain>
    </source>
</reference>
<dbReference type="PANTHER" id="PTHR30629">
    <property type="entry name" value="PROPHAGE INTEGRASE"/>
    <property type="match status" value="1"/>
</dbReference>
<feature type="domain" description="Tyr recombinase" evidence="5">
    <location>
        <begin position="157"/>
        <end position="346"/>
    </location>
</feature>
<proteinExistence type="inferred from homology"/>
<evidence type="ECO:0000313" key="6">
    <source>
        <dbReference type="EMBL" id="SEA04930.1"/>
    </source>
</evidence>
<dbReference type="PANTHER" id="PTHR30629:SF2">
    <property type="entry name" value="PROPHAGE INTEGRASE INTS-RELATED"/>
    <property type="match status" value="1"/>
</dbReference>
<evidence type="ECO:0000256" key="4">
    <source>
        <dbReference type="ARBA" id="ARBA00023172"/>
    </source>
</evidence>
<name>A0A1H3Y089_9FIRM</name>
<gene>
    <name evidence="6" type="ORF">SAMN04515656_1034</name>
</gene>
<comment type="similarity">
    <text evidence="1">Belongs to the 'phage' integrase family.</text>
</comment>
<dbReference type="GO" id="GO:0003677">
    <property type="term" value="F:DNA binding"/>
    <property type="evidence" value="ECO:0007669"/>
    <property type="project" value="UniProtKB-KW"/>
</dbReference>
<dbReference type="Proteomes" id="UP000199394">
    <property type="component" value="Unassembled WGS sequence"/>
</dbReference>
<evidence type="ECO:0000259" key="5">
    <source>
        <dbReference type="PROSITE" id="PS51898"/>
    </source>
</evidence>
<evidence type="ECO:0000313" key="7">
    <source>
        <dbReference type="Proteomes" id="UP000199394"/>
    </source>
</evidence>
<dbReference type="SUPFAM" id="SSF56349">
    <property type="entry name" value="DNA breaking-rejoining enzymes"/>
    <property type="match status" value="1"/>
</dbReference>
<dbReference type="InterPro" id="IPR053876">
    <property type="entry name" value="Phage_int_M"/>
</dbReference>
<sequence length="351" mass="40546">MAKKKRIERKVVVDTDLFGKPIRKSFYGFTNREIDEKVRAYQKKILLEEEELSNITFEEYSDFWVETYKVGVVSDLTLKNSYYASLKILNETFGQMPIRTINQAQIQKFFNTNKWRNKWQVNRLHQILKAVFDAAIQNDVIKKSPVVNIRKTSATPKGKQAYTKEDYRRVLEYAKTHPDGIGPYIILKTGLRRGELCGLKWSDIDMNTMVLTVNRSITFEDGHPIINKGKTVNALRQIPIDSEFCAFLSTFNKKTGYVIGKDHKKPANPHNYNARAYARFISDLCDDLPDIPRLTLHELRHTYGTILYQIGTPLDTIADVMGHGDIQLTKSIYVHSTVEDARCRIDFTKIP</sequence>
<dbReference type="InterPro" id="IPR050808">
    <property type="entry name" value="Phage_Integrase"/>
</dbReference>
<keyword evidence="7" id="KW-1185">Reference proteome</keyword>
<dbReference type="Gene3D" id="1.10.443.10">
    <property type="entry name" value="Intergrase catalytic core"/>
    <property type="match status" value="1"/>
</dbReference>
<dbReference type="Gene3D" id="1.10.150.130">
    <property type="match status" value="1"/>
</dbReference>
<keyword evidence="4" id="KW-0233">DNA recombination</keyword>
<dbReference type="AlphaFoldDB" id="A0A1H3Y089"/>
<keyword evidence="2" id="KW-0229">DNA integration</keyword>
<evidence type="ECO:0000256" key="2">
    <source>
        <dbReference type="ARBA" id="ARBA00022908"/>
    </source>
</evidence>